<dbReference type="EMBL" id="JASKHM010000002">
    <property type="protein sequence ID" value="MEQ4481843.1"/>
    <property type="molecule type" value="Genomic_DNA"/>
</dbReference>
<comment type="caution">
    <text evidence="1">The sequence shown here is derived from an EMBL/GenBank/DDBJ whole genome shotgun (WGS) entry which is preliminary data.</text>
</comment>
<organism evidence="1 2">
    <name type="scientific">Cohnella silvisoli</name>
    <dbReference type="NCBI Taxonomy" id="2873699"/>
    <lineage>
        <taxon>Bacteria</taxon>
        <taxon>Bacillati</taxon>
        <taxon>Bacillota</taxon>
        <taxon>Bacilli</taxon>
        <taxon>Bacillales</taxon>
        <taxon>Paenibacillaceae</taxon>
        <taxon>Cohnella</taxon>
    </lineage>
</organism>
<evidence type="ECO:0000313" key="2">
    <source>
        <dbReference type="Proteomes" id="UP001493487"/>
    </source>
</evidence>
<dbReference type="RefSeq" id="WP_232189388.1">
    <property type="nucleotide sequence ID" value="NZ_JAIOAP010000019.1"/>
</dbReference>
<accession>A0ABV1KP47</accession>
<protein>
    <submittedName>
        <fullName evidence="1">DUF3906 family protein</fullName>
    </submittedName>
</protein>
<reference evidence="1 2" key="1">
    <citation type="journal article" date="2023" name="Genome Announc.">
        <title>Pan-Genome Analyses of the Genus Cohnella and Proposal of the Novel Species Cohnella silvisoli sp. nov., Isolated from Forest Soil.</title>
        <authorList>
            <person name="Wang C."/>
            <person name="Mao L."/>
            <person name="Bao G."/>
            <person name="Zhu H."/>
        </authorList>
    </citation>
    <scope>NUCLEOTIDE SEQUENCE [LARGE SCALE GENOMIC DNA]</scope>
    <source>
        <strain evidence="1 2">NL03-T5-1</strain>
    </source>
</reference>
<dbReference type="InterPro" id="IPR024998">
    <property type="entry name" value="DUF3906"/>
</dbReference>
<evidence type="ECO:0000313" key="1">
    <source>
        <dbReference type="EMBL" id="MEQ4481843.1"/>
    </source>
</evidence>
<sequence>MFLYKLEVQLADRNIVMIVMGDSDEEVMNEVEIHLSKHYVEPPVVREIVLIEKRRANKGAAYIIETH</sequence>
<gene>
    <name evidence="1" type="ORF">QJS35_05470</name>
</gene>
<name>A0ABV1KP47_9BACL</name>
<dbReference type="Pfam" id="PF13046">
    <property type="entry name" value="DUF3906"/>
    <property type="match status" value="1"/>
</dbReference>
<dbReference type="Proteomes" id="UP001493487">
    <property type="component" value="Unassembled WGS sequence"/>
</dbReference>
<keyword evidence="2" id="KW-1185">Reference proteome</keyword>
<proteinExistence type="predicted"/>